<evidence type="ECO:0000313" key="2">
    <source>
        <dbReference type="EMBL" id="ABM21751.1"/>
    </source>
</evidence>
<dbReference type="Pfam" id="PF08592">
    <property type="entry name" value="Anthrone_oxy"/>
    <property type="match status" value="1"/>
</dbReference>
<dbReference type="InterPro" id="IPR013901">
    <property type="entry name" value="Anthrone_oxy"/>
</dbReference>
<dbReference type="EMBL" id="EF151801">
    <property type="protein sequence ID" value="ABM21751.1"/>
    <property type="molecule type" value="Genomic_DNA"/>
</dbReference>
<feature type="transmembrane region" description="Helical" evidence="1">
    <location>
        <begin position="77"/>
        <end position="97"/>
    </location>
</feature>
<protein>
    <submittedName>
        <fullName evidence="3">ORF 5</fullName>
    </submittedName>
    <submittedName>
        <fullName evidence="2">PdmE</fullName>
    </submittedName>
</protein>
<dbReference type="EMBL" id="D87924">
    <property type="protein sequence ID" value="BAA23148.1"/>
    <property type="molecule type" value="Genomic_DNA"/>
</dbReference>
<keyword evidence="1" id="KW-0812">Transmembrane</keyword>
<name>O32455_9ACTN</name>
<evidence type="ECO:0000313" key="3">
    <source>
        <dbReference type="EMBL" id="BAA23148.1"/>
    </source>
</evidence>
<gene>
    <name evidence="2" type="primary">pdmE</name>
</gene>
<dbReference type="PIR" id="JC5854">
    <property type="entry name" value="JC5854"/>
</dbReference>
<reference evidence="3" key="1">
    <citation type="journal article" date="1997" name="Biosci. Biotechnol. Biochem.">
        <title>Cloning and nucleotide sequence of the putative polyketide synthase genes for pradimicin biosynthesis from Actinomadura hibisca.</title>
        <authorList>
            <person name="Dairi T."/>
            <person name="Hamano Y."/>
            <person name="Igarashi Y."/>
            <person name="Furumai T."/>
            <person name="Oki T."/>
        </authorList>
    </citation>
    <scope>NUCLEOTIDE SEQUENCE</scope>
    <source>
        <strain evidence="3">P157-2</strain>
    </source>
</reference>
<evidence type="ECO:0000256" key="1">
    <source>
        <dbReference type="SAM" id="Phobius"/>
    </source>
</evidence>
<proteinExistence type="predicted"/>
<reference evidence="2" key="2">
    <citation type="submission" date="2006-11" db="EMBL/GenBank/DDBJ databases">
        <title>Pradimicin biosynthetic gene cluster.</title>
        <authorList>
            <person name="Kim B.S."/>
            <person name="Kim B.C."/>
            <person name="Lee J.-M."/>
        </authorList>
    </citation>
    <scope>NUCLEOTIDE SEQUENCE</scope>
    <source>
        <strain evidence="2">P157-2</strain>
    </source>
</reference>
<organism evidence="3">
    <name type="scientific">Actinomadura hibisca</name>
    <dbReference type="NCBI Taxonomy" id="68565"/>
    <lineage>
        <taxon>Bacteria</taxon>
        <taxon>Bacillati</taxon>
        <taxon>Actinomycetota</taxon>
        <taxon>Actinomycetes</taxon>
        <taxon>Streptosporangiales</taxon>
        <taxon>Thermomonosporaceae</taxon>
        <taxon>Actinomadura</taxon>
    </lineage>
</organism>
<feature type="transmembrane region" description="Helical" evidence="1">
    <location>
        <begin position="6"/>
        <end position="31"/>
    </location>
</feature>
<accession>O32455</accession>
<keyword evidence="1" id="KW-0472">Membrane</keyword>
<dbReference type="AlphaFoldDB" id="O32455"/>
<keyword evidence="1" id="KW-1133">Transmembrane helix</keyword>
<sequence>MIEFLLPVALLGNGLCAGVLTGSVLGVVPYYRTLPEDRYIAAHAFAVGRYDPFQPVCLLVTVAADAVAAAVAPTAAARVLCALAAVLALAVVAISLTRNVPMNRRIKRLDPAAPPAGFSAPAFLRRWAGWNAARTGLTLAALLSNTAALGVLL</sequence>